<dbReference type="PANTHER" id="PTHR13778">
    <property type="entry name" value="GLYCOSYLTRANSFERASE 8 DOMAIN-CONTAINING PROTEIN"/>
    <property type="match status" value="1"/>
</dbReference>
<dbReference type="InterPro" id="IPR050748">
    <property type="entry name" value="Glycosyltrans_8_dom-fam"/>
</dbReference>
<dbReference type="InterPro" id="IPR002495">
    <property type="entry name" value="Glyco_trans_8"/>
</dbReference>
<evidence type="ECO:0000256" key="3">
    <source>
        <dbReference type="ARBA" id="ARBA00022723"/>
    </source>
</evidence>
<dbReference type="SUPFAM" id="SSF53448">
    <property type="entry name" value="Nucleotide-diphospho-sugar transferases"/>
    <property type="match status" value="1"/>
</dbReference>
<gene>
    <name evidence="4" type="ORF">UQ52_03450</name>
</gene>
<dbReference type="PANTHER" id="PTHR13778:SF47">
    <property type="entry name" value="LIPOPOLYSACCHARIDE 1,3-GALACTOSYLTRANSFERASE"/>
    <property type="match status" value="1"/>
</dbReference>
<sequence>MFLYRLSLIHVLGRSSFNEKTIQTDYRLAIEEIQNIIKLTGIKQNNILDIALTINDKFAIHAGTVISSSLLNSDLDSFYRFHIVMNSNDPVSQESMEKLASMKYIRDYSIDFTTFPENILNQALADKKIKFTDNWPSSIMYRLYFDQIFPHLDSILYLDADIVVLRDLNSLKKIDMSDYIAAGR</sequence>
<evidence type="ECO:0000313" key="5">
    <source>
        <dbReference type="Proteomes" id="UP000077462"/>
    </source>
</evidence>
<proteinExistence type="predicted"/>
<name>A0A9N7AUL7_RICCR</name>
<dbReference type="GO" id="GO:0046872">
    <property type="term" value="F:metal ion binding"/>
    <property type="evidence" value="ECO:0007669"/>
    <property type="project" value="UniProtKB-KW"/>
</dbReference>
<dbReference type="Pfam" id="PF01501">
    <property type="entry name" value="Glyco_transf_8"/>
    <property type="match status" value="1"/>
</dbReference>
<dbReference type="EMBL" id="CP010969">
    <property type="protein sequence ID" value="AJQ51827.1"/>
    <property type="molecule type" value="Genomic_DNA"/>
</dbReference>
<reference evidence="4 5" key="1">
    <citation type="journal article" date="2016" name="Genome Announc.">
        <title>Genome Sequence of the Tick-Borne Pathogen Rickettsia raoultii.</title>
        <authorList>
            <person name="El Karkouri K."/>
            <person name="Mediannikov O."/>
            <person name="Robert C."/>
            <person name="Raoult D."/>
            <person name="Fournier P.E."/>
        </authorList>
    </citation>
    <scope>NUCLEOTIDE SEQUENCE [LARGE SCALE GENOMIC DNA]</scope>
    <source>
        <strain evidence="4 5">Khabarovsk</strain>
    </source>
</reference>
<organism evidence="4 5">
    <name type="scientific">Rickettsia conorii subsp. raoultii</name>
    <dbReference type="NCBI Taxonomy" id="369822"/>
    <lineage>
        <taxon>Bacteria</taxon>
        <taxon>Pseudomonadati</taxon>
        <taxon>Pseudomonadota</taxon>
        <taxon>Alphaproteobacteria</taxon>
        <taxon>Rickettsiales</taxon>
        <taxon>Rickettsiaceae</taxon>
        <taxon>Rickettsieae</taxon>
        <taxon>Rickettsia</taxon>
        <taxon>spotted fever group</taxon>
    </lineage>
</organism>
<protein>
    <submittedName>
        <fullName evidence="4">Uncharacterized protein</fullName>
    </submittedName>
</protein>
<evidence type="ECO:0000256" key="2">
    <source>
        <dbReference type="ARBA" id="ARBA00022679"/>
    </source>
</evidence>
<dbReference type="Gene3D" id="3.90.550.10">
    <property type="entry name" value="Spore Coat Polysaccharide Biosynthesis Protein SpsA, Chain A"/>
    <property type="match status" value="1"/>
</dbReference>
<dbReference type="InterPro" id="IPR029044">
    <property type="entry name" value="Nucleotide-diphossugar_trans"/>
</dbReference>
<keyword evidence="1" id="KW-0328">Glycosyltransferase</keyword>
<evidence type="ECO:0000313" key="4">
    <source>
        <dbReference type="EMBL" id="AJQ51827.1"/>
    </source>
</evidence>
<accession>A0A9N7AUL7</accession>
<keyword evidence="2" id="KW-0808">Transferase</keyword>
<dbReference type="Proteomes" id="UP000077462">
    <property type="component" value="Chromosome"/>
</dbReference>
<keyword evidence="3" id="KW-0479">Metal-binding</keyword>
<dbReference type="AlphaFoldDB" id="A0A9N7AUL7"/>
<dbReference type="GO" id="GO:0016757">
    <property type="term" value="F:glycosyltransferase activity"/>
    <property type="evidence" value="ECO:0007669"/>
    <property type="project" value="UniProtKB-KW"/>
</dbReference>
<evidence type="ECO:0000256" key="1">
    <source>
        <dbReference type="ARBA" id="ARBA00022676"/>
    </source>
</evidence>